<dbReference type="InterPro" id="IPR001920">
    <property type="entry name" value="Asp/Glu_race"/>
</dbReference>
<dbReference type="GO" id="GO:0047661">
    <property type="term" value="F:amino-acid racemase activity"/>
    <property type="evidence" value="ECO:0007669"/>
    <property type="project" value="InterPro"/>
</dbReference>
<keyword evidence="1" id="KW-0413">Isomerase</keyword>
<dbReference type="InterPro" id="IPR015942">
    <property type="entry name" value="Asp/Glu/hydantoin_racemase"/>
</dbReference>
<proteinExistence type="predicted"/>
<dbReference type="RefSeq" id="WP_249242484.1">
    <property type="nucleotide sequence ID" value="NZ_CP096649.1"/>
</dbReference>
<keyword evidence="3" id="KW-1185">Reference proteome</keyword>
<dbReference type="PANTHER" id="PTHR21198:SF3">
    <property type="entry name" value="GLUTAMATE RACEMASE"/>
    <property type="match status" value="1"/>
</dbReference>
<evidence type="ECO:0000313" key="3">
    <source>
        <dbReference type="Proteomes" id="UP000831151"/>
    </source>
</evidence>
<evidence type="ECO:0000313" key="2">
    <source>
        <dbReference type="EMBL" id="UQK58945.1"/>
    </source>
</evidence>
<dbReference type="AlphaFoldDB" id="A0A9E7IWL0"/>
<dbReference type="GO" id="GO:0009252">
    <property type="term" value="P:peptidoglycan biosynthetic process"/>
    <property type="evidence" value="ECO:0007669"/>
    <property type="project" value="TreeGrafter"/>
</dbReference>
<accession>A0A9E7IWL0</accession>
<sequence>MKKLAVIDSGIGGLSVVRELLKLDNEIGINYFGDNIRVPYGNMSREEILSCMGNILDFLYKKGVTDCLVACNTMSSAILNTGYTHKIKLYNIVTPAIDEVKRLRLSKAAILATKFTIASKEYEKRLKAIGTDELLEMASASLAALIENFDDNRDIIEEELLDYKRLIDEGGYKNLILGCTHYEFIDSIFKDLMPEVEFIRPAKLLAESFDTSGLEKGDFNIYTTKGQETYIKSLRTLDIKKKLNIQDYIEI</sequence>
<gene>
    <name evidence="2" type="ORF">M1R53_06805</name>
</gene>
<dbReference type="Pfam" id="PF01177">
    <property type="entry name" value="Asp_Glu_race"/>
    <property type="match status" value="1"/>
</dbReference>
<dbReference type="KEGG" id="fms:M1R53_06805"/>
<dbReference type="EMBL" id="CP096649">
    <property type="protein sequence ID" value="UQK58945.1"/>
    <property type="molecule type" value="Genomic_DNA"/>
</dbReference>
<evidence type="ECO:0000256" key="1">
    <source>
        <dbReference type="ARBA" id="ARBA00023235"/>
    </source>
</evidence>
<dbReference type="PANTHER" id="PTHR21198">
    <property type="entry name" value="GLUTAMATE RACEMASE"/>
    <property type="match status" value="1"/>
</dbReference>
<protein>
    <submittedName>
        <fullName evidence="2">Aspartate/glutamate racemase family protein</fullName>
    </submittedName>
</protein>
<name>A0A9E7IWL0_9FIRM</name>
<reference evidence="2" key="1">
    <citation type="submission" date="2022-04" db="EMBL/GenBank/DDBJ databases">
        <title>Complete genome sequences of Ezakiella coagulans and Fenollaria massiliensis.</title>
        <authorList>
            <person name="France M.T."/>
            <person name="Clifford J."/>
            <person name="Narina S."/>
            <person name="Rutt L."/>
            <person name="Ravel J."/>
        </authorList>
    </citation>
    <scope>NUCLEOTIDE SEQUENCE</scope>
    <source>
        <strain evidence="2">C0061C2</strain>
    </source>
</reference>
<organism evidence="2 3">
    <name type="scientific">Fenollaria massiliensis</name>
    <dbReference type="NCBI Taxonomy" id="938288"/>
    <lineage>
        <taxon>Bacteria</taxon>
        <taxon>Bacillati</taxon>
        <taxon>Bacillota</taxon>
        <taxon>Clostridia</taxon>
        <taxon>Eubacteriales</taxon>
        <taxon>Fenollaria</taxon>
    </lineage>
</organism>
<dbReference type="SUPFAM" id="SSF53681">
    <property type="entry name" value="Aspartate/glutamate racemase"/>
    <property type="match status" value="2"/>
</dbReference>
<dbReference type="Proteomes" id="UP000831151">
    <property type="component" value="Chromosome"/>
</dbReference>
<dbReference type="Gene3D" id="3.40.50.1860">
    <property type="match status" value="2"/>
</dbReference>